<dbReference type="RefSeq" id="WP_219877651.1">
    <property type="nucleotide sequence ID" value="NZ_JAHYXK010000009.1"/>
</dbReference>
<gene>
    <name evidence="2" type="ORF">K0O23_11880</name>
</gene>
<sequence>MCPRNRAYAEKHAKAQRIRAQADKQVKKVAKATTTNLYFHLPSPWKINFPKGAIVHAKVNPGWRRGGTWHAFGASPGKDLIYYERELAISEEAQHE</sequence>
<reference evidence="2 3" key="1">
    <citation type="journal article" date="2016" name="Int. J. Syst. Evol. Microbiol.">
        <title>Pontibacter aydingkolensis sp. nov., isolated from soil of a salt lake.</title>
        <authorList>
            <person name="Osman G."/>
            <person name="Zhang T."/>
            <person name="Lou K."/>
            <person name="Gao Y."/>
            <person name="Chang W."/>
            <person name="Lin Q."/>
            <person name="Yang H.M."/>
            <person name="Huo X.D."/>
            <person name="Wang N."/>
        </authorList>
    </citation>
    <scope>NUCLEOTIDE SEQUENCE [LARGE SCALE GENOMIC DNA]</scope>
    <source>
        <strain evidence="2 3">KACC 19255</strain>
    </source>
</reference>
<evidence type="ECO:0000256" key="1">
    <source>
        <dbReference type="SAM" id="MobiDB-lite"/>
    </source>
</evidence>
<evidence type="ECO:0000313" key="2">
    <source>
        <dbReference type="EMBL" id="MBW7467770.1"/>
    </source>
</evidence>
<keyword evidence="3" id="KW-1185">Reference proteome</keyword>
<name>A0ABS7CVA1_9BACT</name>
<accession>A0ABS7CVA1</accession>
<organism evidence="2 3">
    <name type="scientific">Pontibacter aydingkolensis</name>
    <dbReference type="NCBI Taxonomy" id="1911536"/>
    <lineage>
        <taxon>Bacteria</taxon>
        <taxon>Pseudomonadati</taxon>
        <taxon>Bacteroidota</taxon>
        <taxon>Cytophagia</taxon>
        <taxon>Cytophagales</taxon>
        <taxon>Hymenobacteraceae</taxon>
        <taxon>Pontibacter</taxon>
    </lineage>
</organism>
<proteinExistence type="predicted"/>
<protein>
    <submittedName>
        <fullName evidence="2">Uncharacterized protein</fullName>
    </submittedName>
</protein>
<feature type="region of interest" description="Disordered" evidence="1">
    <location>
        <begin position="1"/>
        <end position="22"/>
    </location>
</feature>
<evidence type="ECO:0000313" key="3">
    <source>
        <dbReference type="Proteomes" id="UP000813018"/>
    </source>
</evidence>
<dbReference type="Proteomes" id="UP000813018">
    <property type="component" value="Unassembled WGS sequence"/>
</dbReference>
<dbReference type="EMBL" id="JAHYXK010000009">
    <property type="protein sequence ID" value="MBW7467770.1"/>
    <property type="molecule type" value="Genomic_DNA"/>
</dbReference>
<comment type="caution">
    <text evidence="2">The sequence shown here is derived from an EMBL/GenBank/DDBJ whole genome shotgun (WGS) entry which is preliminary data.</text>
</comment>